<evidence type="ECO:0000313" key="2">
    <source>
        <dbReference type="Proteomes" id="UP000009183"/>
    </source>
</evidence>
<protein>
    <submittedName>
        <fullName evidence="1">Uncharacterized protein</fullName>
    </submittedName>
</protein>
<evidence type="ECO:0000313" key="1">
    <source>
        <dbReference type="EMBL" id="CBI35593.3"/>
    </source>
</evidence>
<proteinExistence type="predicted"/>
<dbReference type="PaxDb" id="29760-VIT_07s0151g00330.t01"/>
<dbReference type="HOGENOM" id="CLU_2532083_0_0_1"/>
<sequence>MQLPMFCLVCNWSDRVCHQSKWKGLEYQYQSNPTHFRGWSIQLDKIFHAHTNSYGSWLAWLASPYSLSPSPTLTSPLIISQFTN</sequence>
<keyword evidence="2" id="KW-1185">Reference proteome</keyword>
<gene>
    <name evidence="1" type="ordered locus">VIT_07s0151g00330</name>
</gene>
<dbReference type="AlphaFoldDB" id="D7TYL8"/>
<dbReference type="InParanoid" id="D7TYL8"/>
<reference evidence="2" key="1">
    <citation type="journal article" date="2007" name="Nature">
        <title>The grapevine genome sequence suggests ancestral hexaploidization in major angiosperm phyla.</title>
        <authorList>
            <consortium name="The French-Italian Public Consortium for Grapevine Genome Characterization."/>
            <person name="Jaillon O."/>
            <person name="Aury J.-M."/>
            <person name="Noel B."/>
            <person name="Policriti A."/>
            <person name="Clepet C."/>
            <person name="Casagrande A."/>
            <person name="Choisne N."/>
            <person name="Aubourg S."/>
            <person name="Vitulo N."/>
            <person name="Jubin C."/>
            <person name="Vezzi A."/>
            <person name="Legeai F."/>
            <person name="Hugueney P."/>
            <person name="Dasilva C."/>
            <person name="Horner D."/>
            <person name="Mica E."/>
            <person name="Jublot D."/>
            <person name="Poulain J."/>
            <person name="Bruyere C."/>
            <person name="Billault A."/>
            <person name="Segurens B."/>
            <person name="Gouyvenoux M."/>
            <person name="Ugarte E."/>
            <person name="Cattonaro F."/>
            <person name="Anthouard V."/>
            <person name="Vico V."/>
            <person name="Del Fabbro C."/>
            <person name="Alaux M."/>
            <person name="Di Gaspero G."/>
            <person name="Dumas V."/>
            <person name="Felice N."/>
            <person name="Paillard S."/>
            <person name="Juman I."/>
            <person name="Moroldo M."/>
            <person name="Scalabrin S."/>
            <person name="Canaguier A."/>
            <person name="Le Clainche I."/>
            <person name="Malacrida G."/>
            <person name="Durand E."/>
            <person name="Pesole G."/>
            <person name="Laucou V."/>
            <person name="Chatelet P."/>
            <person name="Merdinoglu D."/>
            <person name="Delledonne M."/>
            <person name="Pezzotti M."/>
            <person name="Lecharny A."/>
            <person name="Scarpelli C."/>
            <person name="Artiguenave F."/>
            <person name="Pe M.E."/>
            <person name="Valle G."/>
            <person name="Morgante M."/>
            <person name="Caboche M."/>
            <person name="Adam-Blondon A.-F."/>
            <person name="Weissenbach J."/>
            <person name="Quetier F."/>
            <person name="Wincker P."/>
        </authorList>
    </citation>
    <scope>NUCLEOTIDE SEQUENCE [LARGE SCALE GENOMIC DNA]</scope>
    <source>
        <strain evidence="2">cv. Pinot noir / PN40024</strain>
    </source>
</reference>
<accession>D7TYL8</accession>
<dbReference type="Proteomes" id="UP000009183">
    <property type="component" value="Chromosome 7, unordered"/>
</dbReference>
<dbReference type="EMBL" id="FN596271">
    <property type="protein sequence ID" value="CBI35593.3"/>
    <property type="molecule type" value="Genomic_DNA"/>
</dbReference>
<name>D7TYL8_VITVI</name>
<organism evidence="1 2">
    <name type="scientific">Vitis vinifera</name>
    <name type="common">Grape</name>
    <dbReference type="NCBI Taxonomy" id="29760"/>
    <lineage>
        <taxon>Eukaryota</taxon>
        <taxon>Viridiplantae</taxon>
        <taxon>Streptophyta</taxon>
        <taxon>Embryophyta</taxon>
        <taxon>Tracheophyta</taxon>
        <taxon>Spermatophyta</taxon>
        <taxon>Magnoliopsida</taxon>
        <taxon>eudicotyledons</taxon>
        <taxon>Gunneridae</taxon>
        <taxon>Pentapetalae</taxon>
        <taxon>rosids</taxon>
        <taxon>Vitales</taxon>
        <taxon>Vitaceae</taxon>
        <taxon>Viteae</taxon>
        <taxon>Vitis</taxon>
    </lineage>
</organism>